<feature type="transmembrane region" description="Helical" evidence="7">
    <location>
        <begin position="322"/>
        <end position="340"/>
    </location>
</feature>
<gene>
    <name evidence="8" type="ORF">HPB48_009733</name>
</gene>
<dbReference type="EMBL" id="JABSTR010000008">
    <property type="protein sequence ID" value="KAH9376825.1"/>
    <property type="molecule type" value="Genomic_DNA"/>
</dbReference>
<dbReference type="Pfam" id="PF07690">
    <property type="entry name" value="MFS_1"/>
    <property type="match status" value="1"/>
</dbReference>
<feature type="transmembrane region" description="Helical" evidence="7">
    <location>
        <begin position="352"/>
        <end position="372"/>
    </location>
</feature>
<proteinExistence type="predicted"/>
<feature type="compositionally biased region" description="Polar residues" evidence="6">
    <location>
        <begin position="476"/>
        <end position="488"/>
    </location>
</feature>
<evidence type="ECO:0000313" key="8">
    <source>
        <dbReference type="EMBL" id="KAH9376825.1"/>
    </source>
</evidence>
<dbReference type="GO" id="GO:0022857">
    <property type="term" value="F:transmembrane transporter activity"/>
    <property type="evidence" value="ECO:0007669"/>
    <property type="project" value="InterPro"/>
</dbReference>
<accession>A0A9J6GQ67</accession>
<keyword evidence="3 7" id="KW-0812">Transmembrane</keyword>
<dbReference type="InterPro" id="IPR011701">
    <property type="entry name" value="MFS"/>
</dbReference>
<dbReference type="OrthoDB" id="5667at2759"/>
<feature type="transmembrane region" description="Helical" evidence="7">
    <location>
        <begin position="288"/>
        <end position="310"/>
    </location>
</feature>
<feature type="region of interest" description="Disordered" evidence="6">
    <location>
        <begin position="188"/>
        <end position="216"/>
    </location>
</feature>
<feature type="transmembrane region" description="Helical" evidence="7">
    <location>
        <begin position="440"/>
        <end position="460"/>
    </location>
</feature>
<feature type="transmembrane region" description="Helical" evidence="7">
    <location>
        <begin position="103"/>
        <end position="123"/>
    </location>
</feature>
<dbReference type="InterPro" id="IPR052983">
    <property type="entry name" value="MFS_Riboflavin_Transporter"/>
</dbReference>
<keyword evidence="5 7" id="KW-0472">Membrane</keyword>
<feature type="transmembrane region" description="Helical" evidence="7">
    <location>
        <begin position="408"/>
        <end position="428"/>
    </location>
</feature>
<feature type="region of interest" description="Disordered" evidence="6">
    <location>
        <begin position="557"/>
        <end position="619"/>
    </location>
</feature>
<feature type="region of interest" description="Disordered" evidence="6">
    <location>
        <begin position="476"/>
        <end position="522"/>
    </location>
</feature>
<keyword evidence="9" id="KW-1185">Reference proteome</keyword>
<dbReference type="VEuPathDB" id="VectorBase:HLOH_062869"/>
<name>A0A9J6GQ67_HAELO</name>
<keyword evidence="2" id="KW-0813">Transport</keyword>
<evidence type="ECO:0000256" key="6">
    <source>
        <dbReference type="SAM" id="MobiDB-lite"/>
    </source>
</evidence>
<dbReference type="PANTHER" id="PTHR43385:SF1">
    <property type="entry name" value="RIBOFLAVIN TRANSPORTER RIBJ"/>
    <property type="match status" value="1"/>
</dbReference>
<evidence type="ECO:0000256" key="4">
    <source>
        <dbReference type="ARBA" id="ARBA00022989"/>
    </source>
</evidence>
<dbReference type="PANTHER" id="PTHR43385">
    <property type="entry name" value="RIBOFLAVIN TRANSPORTER RIBJ"/>
    <property type="match status" value="1"/>
</dbReference>
<evidence type="ECO:0008006" key="10">
    <source>
        <dbReference type="Google" id="ProtNLM"/>
    </source>
</evidence>
<evidence type="ECO:0000256" key="1">
    <source>
        <dbReference type="ARBA" id="ARBA00004141"/>
    </source>
</evidence>
<evidence type="ECO:0000256" key="2">
    <source>
        <dbReference type="ARBA" id="ARBA00022448"/>
    </source>
</evidence>
<evidence type="ECO:0000256" key="3">
    <source>
        <dbReference type="ARBA" id="ARBA00022692"/>
    </source>
</evidence>
<protein>
    <recommendedName>
        <fullName evidence="10">Monocarboxylate transporter</fullName>
    </recommendedName>
</protein>
<evidence type="ECO:0000313" key="9">
    <source>
        <dbReference type="Proteomes" id="UP000821853"/>
    </source>
</evidence>
<dbReference type="AlphaFoldDB" id="A0A9J6GQ67"/>
<dbReference type="GO" id="GO:0016020">
    <property type="term" value="C:membrane"/>
    <property type="evidence" value="ECO:0007669"/>
    <property type="project" value="UniProtKB-SubCell"/>
</dbReference>
<dbReference type="Proteomes" id="UP000821853">
    <property type="component" value="Unassembled WGS sequence"/>
</dbReference>
<dbReference type="Gene3D" id="1.20.1250.20">
    <property type="entry name" value="MFS general substrate transporter like domains"/>
    <property type="match status" value="1"/>
</dbReference>
<evidence type="ECO:0000256" key="7">
    <source>
        <dbReference type="SAM" id="Phobius"/>
    </source>
</evidence>
<evidence type="ECO:0000256" key="5">
    <source>
        <dbReference type="ARBA" id="ARBA00023136"/>
    </source>
</evidence>
<sequence>MGTATTRIAGIFFYGIIETVRREQRGGVVAGVSRWNHATTRRSHRRRPVQAFLVSTSPANLLSGNRGYTAGSSQDYHFPTAARKGSNAKAESRGHYMTARERLFGIAMSGLYVATNVLVAQHFEKRRTTACSLLFTASGLNTAALSPLVEYFRTTYGIRGAFLLYGAVLLNAFPAAIPLRSPEWLKKAAKPSQKKETPVQNQTKAGGPPLEPSVPNNTEIIPGKKDGCKSRLPSGLNGAPIPCGVVERNNNHTLLTILKDPAQSTEIKKKVRLFRLNRTTKQFLTLRFLVHALSFSAVIFIMGVFVMIPADLAKDRGLDPSSSVYILQAFAVGDIVFRAFSGLAIDSRLLSLESVMLLGYILQGAACEWLAWAETLPTMIIAAGIFGSTCGSRMALQAPALVKDFGIGSLPMMMGGLSFCVGACLLSRPPLIGYYRDNLGNYVGLLHLLAGINLVFIVVWTGKLIASWRRSSALTSNVSTNDKVSSDASAGVAPESQSKPNNPKCKDTSPEQPAAIPTGNQATPEIPIRETIAQKQPCAIPAVPPSTSTNLELASPLAPVKSPVAPREENIPSQGTNGVCEGELSPSKESSTENTSCNEREPVAEEQHQNTHNISDDDKVVSQVLDVISAEDQNNGDCQEACVTHL</sequence>
<comment type="subcellular location">
    <subcellularLocation>
        <location evidence="1">Membrane</location>
        <topology evidence="1">Multi-pass membrane protein</topology>
    </subcellularLocation>
</comment>
<feature type="compositionally biased region" description="Polar residues" evidence="6">
    <location>
        <begin position="587"/>
        <end position="597"/>
    </location>
</feature>
<feature type="compositionally biased region" description="Basic and acidic residues" evidence="6">
    <location>
        <begin position="598"/>
        <end position="619"/>
    </location>
</feature>
<dbReference type="InterPro" id="IPR036259">
    <property type="entry name" value="MFS_trans_sf"/>
</dbReference>
<keyword evidence="4 7" id="KW-1133">Transmembrane helix</keyword>
<comment type="caution">
    <text evidence="8">The sequence shown here is derived from an EMBL/GenBank/DDBJ whole genome shotgun (WGS) entry which is preliminary data.</text>
</comment>
<reference evidence="8 9" key="1">
    <citation type="journal article" date="2020" name="Cell">
        <title>Large-Scale Comparative Analyses of Tick Genomes Elucidate Their Genetic Diversity and Vector Capacities.</title>
        <authorList>
            <consortium name="Tick Genome and Microbiome Consortium (TIGMIC)"/>
            <person name="Jia N."/>
            <person name="Wang J."/>
            <person name="Shi W."/>
            <person name="Du L."/>
            <person name="Sun Y."/>
            <person name="Zhan W."/>
            <person name="Jiang J.F."/>
            <person name="Wang Q."/>
            <person name="Zhang B."/>
            <person name="Ji P."/>
            <person name="Bell-Sakyi L."/>
            <person name="Cui X.M."/>
            <person name="Yuan T.T."/>
            <person name="Jiang B.G."/>
            <person name="Yang W.F."/>
            <person name="Lam T.T."/>
            <person name="Chang Q.C."/>
            <person name="Ding S.J."/>
            <person name="Wang X.J."/>
            <person name="Zhu J.G."/>
            <person name="Ruan X.D."/>
            <person name="Zhao L."/>
            <person name="Wei J.T."/>
            <person name="Ye R.Z."/>
            <person name="Que T.C."/>
            <person name="Du C.H."/>
            <person name="Zhou Y.H."/>
            <person name="Cheng J.X."/>
            <person name="Dai P.F."/>
            <person name="Guo W.B."/>
            <person name="Han X.H."/>
            <person name="Huang E.J."/>
            <person name="Li L.F."/>
            <person name="Wei W."/>
            <person name="Gao Y.C."/>
            <person name="Liu J.Z."/>
            <person name="Shao H.Z."/>
            <person name="Wang X."/>
            <person name="Wang C.C."/>
            <person name="Yang T.C."/>
            <person name="Huo Q.B."/>
            <person name="Li W."/>
            <person name="Chen H.Y."/>
            <person name="Chen S.E."/>
            <person name="Zhou L.G."/>
            <person name="Ni X.B."/>
            <person name="Tian J.H."/>
            <person name="Sheng Y."/>
            <person name="Liu T."/>
            <person name="Pan Y.S."/>
            <person name="Xia L.Y."/>
            <person name="Li J."/>
            <person name="Zhao F."/>
            <person name="Cao W.C."/>
        </authorList>
    </citation>
    <scope>NUCLEOTIDE SEQUENCE [LARGE SCALE GENOMIC DNA]</scope>
    <source>
        <strain evidence="8">HaeL-2018</strain>
    </source>
</reference>
<organism evidence="8 9">
    <name type="scientific">Haemaphysalis longicornis</name>
    <name type="common">Bush tick</name>
    <dbReference type="NCBI Taxonomy" id="44386"/>
    <lineage>
        <taxon>Eukaryota</taxon>
        <taxon>Metazoa</taxon>
        <taxon>Ecdysozoa</taxon>
        <taxon>Arthropoda</taxon>
        <taxon>Chelicerata</taxon>
        <taxon>Arachnida</taxon>
        <taxon>Acari</taxon>
        <taxon>Parasitiformes</taxon>
        <taxon>Ixodida</taxon>
        <taxon>Ixodoidea</taxon>
        <taxon>Ixodidae</taxon>
        <taxon>Haemaphysalinae</taxon>
        <taxon>Haemaphysalis</taxon>
    </lineage>
</organism>
<feature type="transmembrane region" description="Helical" evidence="7">
    <location>
        <begin position="156"/>
        <end position="177"/>
    </location>
</feature>
<dbReference type="SUPFAM" id="SSF103473">
    <property type="entry name" value="MFS general substrate transporter"/>
    <property type="match status" value="1"/>
</dbReference>